<reference evidence="18" key="1">
    <citation type="submission" date="2019-12" db="EMBL/GenBank/DDBJ databases">
        <authorList>
            <person name="Scholes J."/>
        </authorList>
    </citation>
    <scope>NUCLEOTIDE SEQUENCE</scope>
</reference>
<dbReference type="EC" id="2.3.2.27" evidence="5 15"/>
<dbReference type="InterPro" id="IPR054476">
    <property type="entry name" value="Ltn1_N"/>
</dbReference>
<dbReference type="CDD" id="cd16491">
    <property type="entry name" value="RING-CH-C4HC3_LTN1"/>
    <property type="match status" value="1"/>
</dbReference>
<evidence type="ECO:0000256" key="16">
    <source>
        <dbReference type="SAM" id="MobiDB-lite"/>
    </source>
</evidence>
<evidence type="ECO:0000256" key="10">
    <source>
        <dbReference type="ARBA" id="ARBA00022737"/>
    </source>
</evidence>
<dbReference type="SMART" id="SM00744">
    <property type="entry name" value="RINGv"/>
    <property type="match status" value="1"/>
</dbReference>
<dbReference type="InterPro" id="IPR054478">
    <property type="entry name" value="LTN1_UBC"/>
</dbReference>
<keyword evidence="10" id="KW-0677">Repeat</keyword>
<dbReference type="OrthoDB" id="897996at2759"/>
<dbReference type="InterPro" id="IPR016024">
    <property type="entry name" value="ARM-type_fold"/>
</dbReference>
<dbReference type="Proteomes" id="UP001153555">
    <property type="component" value="Unassembled WGS sequence"/>
</dbReference>
<protein>
    <recommendedName>
        <fullName evidence="6 15">E3 ubiquitin-protein ligase listerin</fullName>
        <ecNumber evidence="5 15">2.3.2.27</ecNumber>
    </recommendedName>
    <alternativeName>
        <fullName evidence="15">RING-type E3 ubiquitin transferase listerin</fullName>
    </alternativeName>
</protein>
<dbReference type="GO" id="GO:1990116">
    <property type="term" value="P:ribosome-associated ubiquitin-dependent protein catabolic process"/>
    <property type="evidence" value="ECO:0007669"/>
    <property type="project" value="UniProtKB-UniRule"/>
</dbReference>
<dbReference type="SUPFAM" id="SSF48371">
    <property type="entry name" value="ARM repeat"/>
    <property type="match status" value="2"/>
</dbReference>
<comment type="catalytic activity">
    <reaction evidence="1 15">
        <text>S-ubiquitinyl-[E2 ubiquitin-conjugating enzyme]-L-cysteine + [acceptor protein]-L-lysine = [E2 ubiquitin-conjugating enzyme]-L-cysteine + N(6)-ubiquitinyl-[acceptor protein]-L-lysine.</text>
        <dbReference type="EC" id="2.3.2.27"/>
    </reaction>
</comment>
<dbReference type="GO" id="GO:0043023">
    <property type="term" value="F:ribosomal large subunit binding"/>
    <property type="evidence" value="ECO:0007669"/>
    <property type="project" value="TreeGrafter"/>
</dbReference>
<dbReference type="GO" id="GO:0061630">
    <property type="term" value="F:ubiquitin protein ligase activity"/>
    <property type="evidence" value="ECO:0007669"/>
    <property type="project" value="UniProtKB-UniRule"/>
</dbReference>
<dbReference type="GO" id="GO:0005829">
    <property type="term" value="C:cytosol"/>
    <property type="evidence" value="ECO:0007669"/>
    <property type="project" value="UniProtKB-SubCell"/>
</dbReference>
<dbReference type="InterPro" id="IPR039804">
    <property type="entry name" value="RING-CH-C4HC3_LTN1"/>
</dbReference>
<comment type="similarity">
    <text evidence="4 15">Belongs to the LTN1 family.</text>
</comment>
<evidence type="ECO:0000256" key="13">
    <source>
        <dbReference type="ARBA" id="ARBA00022833"/>
    </source>
</evidence>
<dbReference type="InterPro" id="IPR011016">
    <property type="entry name" value="Znf_RING-CH"/>
</dbReference>
<feature type="region of interest" description="Disordered" evidence="16">
    <location>
        <begin position="1"/>
        <end position="21"/>
    </location>
</feature>
<dbReference type="SMART" id="SM00184">
    <property type="entry name" value="RING"/>
    <property type="match status" value="1"/>
</dbReference>
<comment type="subunit">
    <text evidence="15">Component of the ribosome quality control complex (RQC).</text>
</comment>
<dbReference type="FunFam" id="3.30.40.10:FF:000038">
    <property type="entry name" value="E3 ubiquitin-protein ligase listerin"/>
    <property type="match status" value="1"/>
</dbReference>
<comment type="pathway">
    <text evidence="3 15">Protein modification; protein ubiquitination.</text>
</comment>
<dbReference type="Pfam" id="PF22958">
    <property type="entry name" value="Ltn1_1st"/>
    <property type="match status" value="1"/>
</dbReference>
<keyword evidence="13 15" id="KW-0862">Zinc</keyword>
<evidence type="ECO:0000256" key="15">
    <source>
        <dbReference type="RuleBase" id="RU367090"/>
    </source>
</evidence>
<evidence type="ECO:0000256" key="11">
    <source>
        <dbReference type="ARBA" id="ARBA00022771"/>
    </source>
</evidence>
<dbReference type="PANTHER" id="PTHR12389:SF0">
    <property type="entry name" value="E3 UBIQUITIN-PROTEIN LIGASE LISTERIN"/>
    <property type="match status" value="1"/>
</dbReference>
<keyword evidence="12 15" id="KW-0833">Ubl conjugation pathway</keyword>
<dbReference type="Pfam" id="PF23009">
    <property type="entry name" value="UBC_like"/>
    <property type="match status" value="1"/>
</dbReference>
<accession>A0A9N7NU73</accession>
<keyword evidence="8 15" id="KW-0808">Transferase</keyword>
<feature type="compositionally biased region" description="Basic and acidic residues" evidence="16">
    <location>
        <begin position="1"/>
        <end position="10"/>
    </location>
</feature>
<dbReference type="InterPro" id="IPR001841">
    <property type="entry name" value="Znf_RING"/>
</dbReference>
<evidence type="ECO:0000256" key="12">
    <source>
        <dbReference type="ARBA" id="ARBA00022786"/>
    </source>
</evidence>
<sequence>MGRAKGEATRTKSRPSSSSLAASLVPSGATAVGFGGYLGGSRVSSSLASTSDISSFTDIDGEVVQHLKRLSRKDPTTKLKALAALSGIINQKTAKEIVTIIPQWAFEYKKLLLDYNREVRRATHDTMIHVVSAVGRDLAPHLKLLIGPWWCSQFDSIFEVSQAAKRSFQVAFPVQDRRVDALMLYSNEVFSYIEENLKLTPQSLSDIATASDEMEEMHQEVLSSSLLALAAVLDAFFPWHSERSALENMSGEPKTAMKARTLAVSTVGKLFSSHRHFQDFLKSQRPAIRSAAYSVLRSCIKNIPHAISEGDVKVLAGTILGSFQENNPACHASMWDALLLFTKTFPDSWTCVNVQKTILSRLWNFLKNGCYGSQQMSYPALVLFLEAVPSRAITGNNLFLEFFESLWAGRYLSYSSHADLSLFFHALEECLVWVLRNTSRYFADVAAMHHFQHTLVGEIMLGLIWHEYLMASSSKYQDGTFTQGQLKNGIQPVHKEQREAVNSRHPVDYDEIVGKCIIKILSEIHHLDHDLLMIFSVKFQADCLSMFQETDSSSRDVDWVIKFFLLLDKHALQEGETWPMIDLVGPTLRTTFPLIRTLDSPDAARLVVVGASICGPHKLTQELLGIGLGVEQFLKSFKETMIPLCLDQSIPSSAARLDLLLALLDVECFSEQWDAIIKYIVRPENVCSDHGMTDKNHIALLAILIDKVRKKTKKTDDQCDVYKDNYHHESLDLVAENVVRILPPYENLESQFLCAVLGRESEDDNISFISRSTMVVIFEEILKRLLAFMMDSTFSWVQNICCLLCSGINYSGARLEYSSNLVEMTRFGLDILNGSLFCLNAIEAESELVQGILAAVFIIDWEFNWINVSTDRLDEQVGKYESRLTLCEAVHALCRKICNQFLKDFGVNGRKRLGTTLIQSVKSIAFTDSQFDSENFISSCCQWSLDIFDLFCQDQVEEQELMEQFFSKNDVWPSWIMPDREEARLKTDNLSAVPKNTKFIAVVDKLISKVGFGRVIAGGVLKASPSSKDPITDSSARFNYARPWLAGEILCTWKWLGGSVLHSFLPPLVGYTKGGDFGLADSILNILVDGALIHGSASGLNLLWHSSMEELEAIEEPFLRGLVSLLSIFFQDNVWGYKKAQSLFKLLLDKLYIGDIANVNCLRILPAIMNILVRPLSTQIKDCMDDQSDPDSGSELHSVTLDWLKKIVSFPPLNAWQAGEDMEHWLELVISCFPLSSQKVQGIRPQRDVLPTEREALYELFQKQRQASSAVINKLPVVQRLLSQLMVISVAYCWDYFDENDWKFVLHQFRLWIETAVVMMEEIVEHVNNTLTAGSNDANASLVELENMVVTTDPFPIELAKNALIGISLFCSPDRLQENELTENINPLRNENWEFIMDRIFEGILRLFFCTGAAEAIASVSCNEASSIIASSRLNHHQFWELVGSCVVQSSSQARGKAVKSFEIWGLSKGAISSLYALLFSCKSLPPLQYAAFVLLSTEPIAPSAFACDPGNLGTSNKEESPDSSLEENVILREEISCKLEKLSYEVLEMDLVAHDRVNVMVAWCLLLSHIASLPPSSSERERFIQYVQDSTNLPILDCVFQHIPLELYMGASSRKKDIELLEVGSKAADSAKHAIATSSVLFSLEFLWPISPESMASLAGATFGLMLHNLPAYVRGWFSDIRDRSASSAIESFTKTWCSPTLISNELFQVRKANFADGNFSVSVSKSANEVVATYTKDETGMNLLIRLPPAYPLRPVDVDCTRSLGIAEVKCRKWLMSLMSFVRSQNGALAEAIRIWKSNFDKEFEGVEECPICYSVIHTVNHSLPRLACKTCKHKFHSACLYKWFSTSHKSTCPLCQSPF</sequence>
<dbReference type="GO" id="GO:1990112">
    <property type="term" value="C:RQC complex"/>
    <property type="evidence" value="ECO:0007669"/>
    <property type="project" value="UniProtKB-UniRule"/>
</dbReference>
<dbReference type="Pfam" id="PF22999">
    <property type="entry name" value="LTN1_E3_ligase_6th"/>
    <property type="match status" value="1"/>
</dbReference>
<comment type="caution">
    <text evidence="18">The sequence shown here is derived from an EMBL/GenBank/DDBJ whole genome shotgun (WGS) entry which is preliminary data.</text>
</comment>
<keyword evidence="9 15" id="KW-0479">Metal-binding</keyword>
<dbReference type="InterPro" id="IPR054477">
    <property type="entry name" value="LTN1_E3_ligase_6th"/>
</dbReference>
<dbReference type="Gene3D" id="3.30.40.10">
    <property type="entry name" value="Zinc/RING finger domain, C3HC4 (zinc finger)"/>
    <property type="match status" value="1"/>
</dbReference>
<evidence type="ECO:0000256" key="8">
    <source>
        <dbReference type="ARBA" id="ARBA00022679"/>
    </source>
</evidence>
<dbReference type="InterPro" id="IPR039795">
    <property type="entry name" value="LTN1/Rkr1"/>
</dbReference>
<comment type="subcellular location">
    <subcellularLocation>
        <location evidence="2">Cytoplasm</location>
        <location evidence="2">Cytosol</location>
    </subcellularLocation>
</comment>
<evidence type="ECO:0000313" key="19">
    <source>
        <dbReference type="Proteomes" id="UP001153555"/>
    </source>
</evidence>
<keyword evidence="11 14" id="KW-0863">Zinc-finger</keyword>
<dbReference type="SUPFAM" id="SSF57850">
    <property type="entry name" value="RING/U-box"/>
    <property type="match status" value="1"/>
</dbReference>
<gene>
    <name evidence="18" type="ORF">SHERM_04727</name>
</gene>
<dbReference type="Pfam" id="PF13639">
    <property type="entry name" value="zf-RING_2"/>
    <property type="match status" value="1"/>
</dbReference>
<keyword evidence="19" id="KW-1185">Reference proteome</keyword>
<evidence type="ECO:0000256" key="14">
    <source>
        <dbReference type="PROSITE-ProRule" id="PRU00175"/>
    </source>
</evidence>
<dbReference type="EMBL" id="CACSLK010030875">
    <property type="protein sequence ID" value="CAA0838114.1"/>
    <property type="molecule type" value="Genomic_DNA"/>
</dbReference>
<proteinExistence type="inferred from homology"/>
<dbReference type="PANTHER" id="PTHR12389">
    <property type="entry name" value="ZINC FINGER PROTEIN 294"/>
    <property type="match status" value="1"/>
</dbReference>
<evidence type="ECO:0000256" key="9">
    <source>
        <dbReference type="ARBA" id="ARBA00022723"/>
    </source>
</evidence>
<evidence type="ECO:0000256" key="6">
    <source>
        <dbReference type="ARBA" id="ARBA00017157"/>
    </source>
</evidence>
<evidence type="ECO:0000256" key="1">
    <source>
        <dbReference type="ARBA" id="ARBA00000900"/>
    </source>
</evidence>
<evidence type="ECO:0000256" key="5">
    <source>
        <dbReference type="ARBA" id="ARBA00012483"/>
    </source>
</evidence>
<evidence type="ECO:0000256" key="3">
    <source>
        <dbReference type="ARBA" id="ARBA00004906"/>
    </source>
</evidence>
<evidence type="ECO:0000256" key="4">
    <source>
        <dbReference type="ARBA" id="ARBA00007997"/>
    </source>
</evidence>
<evidence type="ECO:0000256" key="2">
    <source>
        <dbReference type="ARBA" id="ARBA00004514"/>
    </source>
</evidence>
<evidence type="ECO:0000256" key="7">
    <source>
        <dbReference type="ARBA" id="ARBA00022490"/>
    </source>
</evidence>
<feature type="domain" description="RING-type" evidence="17">
    <location>
        <begin position="1812"/>
        <end position="1859"/>
    </location>
</feature>
<dbReference type="InterPro" id="IPR013083">
    <property type="entry name" value="Znf_RING/FYVE/PHD"/>
</dbReference>
<dbReference type="GO" id="GO:0072344">
    <property type="term" value="P:rescue of stalled ribosome"/>
    <property type="evidence" value="ECO:0007669"/>
    <property type="project" value="UniProtKB-UniRule"/>
</dbReference>
<dbReference type="PROSITE" id="PS50089">
    <property type="entry name" value="ZF_RING_2"/>
    <property type="match status" value="1"/>
</dbReference>
<keyword evidence="7" id="KW-0963">Cytoplasm</keyword>
<evidence type="ECO:0000313" key="18">
    <source>
        <dbReference type="EMBL" id="CAA0838114.1"/>
    </source>
</evidence>
<evidence type="ECO:0000259" key="17">
    <source>
        <dbReference type="PROSITE" id="PS50089"/>
    </source>
</evidence>
<comment type="function">
    <text evidence="15">E3 ubiquitin-protein ligase. Component of the ribosome quality control complex (RQC), a ribosome-associated complex that mediates ubiquitination and extraction of incompletely synthesized nascent chains for proteasomal degradation.</text>
</comment>
<name>A0A9N7NU73_STRHE</name>
<dbReference type="GO" id="GO:0008270">
    <property type="term" value="F:zinc ion binding"/>
    <property type="evidence" value="ECO:0007669"/>
    <property type="project" value="UniProtKB-KW"/>
</dbReference>
<organism evidence="18 19">
    <name type="scientific">Striga hermonthica</name>
    <name type="common">Purple witchweed</name>
    <name type="synonym">Buchnera hermonthica</name>
    <dbReference type="NCBI Taxonomy" id="68872"/>
    <lineage>
        <taxon>Eukaryota</taxon>
        <taxon>Viridiplantae</taxon>
        <taxon>Streptophyta</taxon>
        <taxon>Embryophyta</taxon>
        <taxon>Tracheophyta</taxon>
        <taxon>Spermatophyta</taxon>
        <taxon>Magnoliopsida</taxon>
        <taxon>eudicotyledons</taxon>
        <taxon>Gunneridae</taxon>
        <taxon>Pentapetalae</taxon>
        <taxon>asterids</taxon>
        <taxon>lamiids</taxon>
        <taxon>Lamiales</taxon>
        <taxon>Orobanchaceae</taxon>
        <taxon>Buchnereae</taxon>
        <taxon>Striga</taxon>
    </lineage>
</organism>